<evidence type="ECO:0000256" key="7">
    <source>
        <dbReference type="PROSITE-ProRule" id="PRU00042"/>
    </source>
</evidence>
<dbReference type="InterPro" id="IPR036236">
    <property type="entry name" value="Znf_C2H2_sf"/>
</dbReference>
<dbReference type="Gene3D" id="3.30.160.60">
    <property type="entry name" value="Classic Zinc Finger"/>
    <property type="match status" value="1"/>
</dbReference>
<dbReference type="GO" id="GO:0000978">
    <property type="term" value="F:RNA polymerase II cis-regulatory region sequence-specific DNA binding"/>
    <property type="evidence" value="ECO:0007669"/>
    <property type="project" value="InterPro"/>
</dbReference>
<comment type="caution">
    <text evidence="10">The sequence shown here is derived from an EMBL/GenBank/DDBJ whole genome shotgun (WGS) entry which is preliminary data.</text>
</comment>
<dbReference type="EMBL" id="CANTUO010000002">
    <property type="protein sequence ID" value="CAI5758267.1"/>
    <property type="molecule type" value="Genomic_DNA"/>
</dbReference>
<accession>A0A9W4TX93</accession>
<dbReference type="GO" id="GO:0000785">
    <property type="term" value="C:chromatin"/>
    <property type="evidence" value="ECO:0007669"/>
    <property type="project" value="TreeGrafter"/>
</dbReference>
<keyword evidence="6" id="KW-0539">Nucleus</keyword>
<gene>
    <name evidence="10" type="ORF">CANVERA_P2780</name>
</gene>
<keyword evidence="3" id="KW-0677">Repeat</keyword>
<dbReference type="InterPro" id="IPR051059">
    <property type="entry name" value="VerF-like"/>
</dbReference>
<dbReference type="CDD" id="cd12148">
    <property type="entry name" value="fungal_TF_MHR"/>
    <property type="match status" value="1"/>
</dbReference>
<dbReference type="PANTHER" id="PTHR40626">
    <property type="entry name" value="MIP31509P"/>
    <property type="match status" value="1"/>
</dbReference>
<dbReference type="AlphaFoldDB" id="A0A9W4TX93"/>
<sequence length="633" mass="73971">MNQIQTQPPKKKKRSLGTFPCQHCGKVFSRSDHLARHNLNHEPKEVYICDILIDYNGKKIQCGKTFVRKDLKERHIKRHYELMNNQKPKESIPVILMPPPIPQQPNLSYPINKNSSMPQNDIINWLFDSNQYHSDHSIDPSPVQNATIPDFNYNQVFYNNDNPLDDLFKNDLLPSYLNLNVSSSPTNTLDSDNSSDIQDHGKLNIETNQQFFIDNILVNKMLNLIKISPNEINEENLEDRFSLYLCSYWKYFHPQFPIIHKPSFNTKSTELLLLLAMIIVGAQYGFPVNNENLAKLKKKSPEFKISLLLIKPLRFVLFEHEDFKSPVKLWVLQSLNMIEWVEKNFLTRSMHERAHLHHGTLVQLLRRSPILGGNPIKKGSTSSPEESEEEMDTTDSDLFIKWVESESMKRITFMTFYQDITDYIKFRHNPQILFHQLQLLNLPCDDLLWETNDQSFKKLVKKQKRIQGKKIKTNFLSSVKNLLKSSELNQSIFIRKVLLAGLISLMYQMQQIDLQNNSIFLSITHANNNVWKEIIIQAFDNFQVSEDTISIHYLTQIIGLSEINHYDIAIFGGSPANQSVSATMKDHYTVQQKMNNIWKNKPENLRSIIYCYKFLWHIFLDSREDFDTLTSMS</sequence>
<dbReference type="Proteomes" id="UP001152885">
    <property type="component" value="Unassembled WGS sequence"/>
</dbReference>
<dbReference type="GO" id="GO:0008270">
    <property type="term" value="F:zinc ion binding"/>
    <property type="evidence" value="ECO:0007669"/>
    <property type="project" value="UniProtKB-KW"/>
</dbReference>
<keyword evidence="11" id="KW-1185">Reference proteome</keyword>
<dbReference type="GO" id="GO:0005634">
    <property type="term" value="C:nucleus"/>
    <property type="evidence" value="ECO:0007669"/>
    <property type="project" value="UniProtKB-SubCell"/>
</dbReference>
<evidence type="ECO:0000256" key="2">
    <source>
        <dbReference type="ARBA" id="ARBA00022723"/>
    </source>
</evidence>
<evidence type="ECO:0000256" key="6">
    <source>
        <dbReference type="ARBA" id="ARBA00023242"/>
    </source>
</evidence>
<dbReference type="PROSITE" id="PS00028">
    <property type="entry name" value="ZINC_FINGER_C2H2_1"/>
    <property type="match status" value="1"/>
</dbReference>
<evidence type="ECO:0000256" key="8">
    <source>
        <dbReference type="SAM" id="MobiDB-lite"/>
    </source>
</evidence>
<name>A0A9W4TX93_9ASCO</name>
<keyword evidence="2" id="KW-0479">Metal-binding</keyword>
<keyword evidence="5" id="KW-0862">Zinc</keyword>
<dbReference type="GO" id="GO:0000981">
    <property type="term" value="F:DNA-binding transcription factor activity, RNA polymerase II-specific"/>
    <property type="evidence" value="ECO:0007669"/>
    <property type="project" value="InterPro"/>
</dbReference>
<dbReference type="PANTHER" id="PTHR40626:SF11">
    <property type="entry name" value="ZINC FINGER PROTEIN YPR022C"/>
    <property type="match status" value="1"/>
</dbReference>
<comment type="subcellular location">
    <subcellularLocation>
        <location evidence="1">Nucleus</location>
    </subcellularLocation>
</comment>
<dbReference type="PROSITE" id="PS50157">
    <property type="entry name" value="ZINC_FINGER_C2H2_2"/>
    <property type="match status" value="1"/>
</dbReference>
<protein>
    <recommendedName>
        <fullName evidence="9">C2H2-type domain-containing protein</fullName>
    </recommendedName>
</protein>
<dbReference type="SUPFAM" id="SSF57667">
    <property type="entry name" value="beta-beta-alpha zinc fingers"/>
    <property type="match status" value="1"/>
</dbReference>
<dbReference type="SMART" id="SM00355">
    <property type="entry name" value="ZnF_C2H2"/>
    <property type="match status" value="2"/>
</dbReference>
<evidence type="ECO:0000256" key="4">
    <source>
        <dbReference type="ARBA" id="ARBA00022771"/>
    </source>
</evidence>
<dbReference type="GO" id="GO:0006351">
    <property type="term" value="P:DNA-templated transcription"/>
    <property type="evidence" value="ECO:0007669"/>
    <property type="project" value="InterPro"/>
</dbReference>
<evidence type="ECO:0000256" key="3">
    <source>
        <dbReference type="ARBA" id="ARBA00022737"/>
    </source>
</evidence>
<dbReference type="Pfam" id="PF04082">
    <property type="entry name" value="Fungal_trans"/>
    <property type="match status" value="1"/>
</dbReference>
<evidence type="ECO:0000313" key="11">
    <source>
        <dbReference type="Proteomes" id="UP001152885"/>
    </source>
</evidence>
<feature type="region of interest" description="Disordered" evidence="8">
    <location>
        <begin position="372"/>
        <end position="393"/>
    </location>
</feature>
<evidence type="ECO:0000313" key="10">
    <source>
        <dbReference type="EMBL" id="CAI5758267.1"/>
    </source>
</evidence>
<organism evidence="10 11">
    <name type="scientific">Candida verbasci</name>
    <dbReference type="NCBI Taxonomy" id="1227364"/>
    <lineage>
        <taxon>Eukaryota</taxon>
        <taxon>Fungi</taxon>
        <taxon>Dikarya</taxon>
        <taxon>Ascomycota</taxon>
        <taxon>Saccharomycotina</taxon>
        <taxon>Pichiomycetes</taxon>
        <taxon>Debaryomycetaceae</taxon>
        <taxon>Candida/Lodderomyces clade</taxon>
        <taxon>Candida</taxon>
    </lineage>
</organism>
<dbReference type="InterPro" id="IPR007219">
    <property type="entry name" value="XnlR_reg_dom"/>
</dbReference>
<reference evidence="10" key="1">
    <citation type="submission" date="2022-12" db="EMBL/GenBank/DDBJ databases">
        <authorList>
            <person name="Brejova B."/>
        </authorList>
    </citation>
    <scope>NUCLEOTIDE SEQUENCE</scope>
</reference>
<dbReference type="OrthoDB" id="1405595at2759"/>
<dbReference type="Pfam" id="PF00096">
    <property type="entry name" value="zf-C2H2"/>
    <property type="match status" value="1"/>
</dbReference>
<dbReference type="InterPro" id="IPR013087">
    <property type="entry name" value="Znf_C2H2_type"/>
</dbReference>
<keyword evidence="4 7" id="KW-0863">Zinc-finger</keyword>
<feature type="domain" description="C2H2-type" evidence="9">
    <location>
        <begin position="19"/>
        <end position="46"/>
    </location>
</feature>
<evidence type="ECO:0000259" key="9">
    <source>
        <dbReference type="PROSITE" id="PS50157"/>
    </source>
</evidence>
<evidence type="ECO:0000256" key="1">
    <source>
        <dbReference type="ARBA" id="ARBA00004123"/>
    </source>
</evidence>
<evidence type="ECO:0000256" key="5">
    <source>
        <dbReference type="ARBA" id="ARBA00022833"/>
    </source>
</evidence>
<proteinExistence type="predicted"/>